<evidence type="ECO:0000313" key="1">
    <source>
        <dbReference type="EMBL" id="KRX42524.1"/>
    </source>
</evidence>
<sequence>MLQMATRMGSNKVLPLCPLTATPRHSCRALPPFIGNGDPKIWLRLVDYFEENAIPEEKPYSCTKSWLSDEVYGMVTAAGFGTKVVAKNNKYKKVYLSKNPTLKQKTEIN</sequence>
<name>A0A0V0TU40_9BILA</name>
<dbReference type="AlphaFoldDB" id="A0A0V0TU40"/>
<evidence type="ECO:0000313" key="2">
    <source>
        <dbReference type="Proteomes" id="UP000055048"/>
    </source>
</evidence>
<dbReference type="Proteomes" id="UP000055048">
    <property type="component" value="Unassembled WGS sequence"/>
</dbReference>
<dbReference type="EMBL" id="JYDJ01000142">
    <property type="protein sequence ID" value="KRX42524.1"/>
    <property type="molecule type" value="Genomic_DNA"/>
</dbReference>
<gene>
    <name evidence="1" type="ORF">T05_2459</name>
</gene>
<accession>A0A0V0TU40</accession>
<proteinExistence type="predicted"/>
<reference evidence="1 2" key="1">
    <citation type="submission" date="2015-01" db="EMBL/GenBank/DDBJ databases">
        <title>Evolution of Trichinella species and genotypes.</title>
        <authorList>
            <person name="Korhonen P.K."/>
            <person name="Edoardo P."/>
            <person name="Giuseppe L.R."/>
            <person name="Gasser R.B."/>
        </authorList>
    </citation>
    <scope>NUCLEOTIDE SEQUENCE [LARGE SCALE GENOMIC DNA]</scope>
    <source>
        <strain evidence="1">ISS417</strain>
    </source>
</reference>
<comment type="caution">
    <text evidence="1">The sequence shown here is derived from an EMBL/GenBank/DDBJ whole genome shotgun (WGS) entry which is preliminary data.</text>
</comment>
<protein>
    <submittedName>
        <fullName evidence="1">Uncharacterized protein</fullName>
    </submittedName>
</protein>
<organism evidence="1 2">
    <name type="scientific">Trichinella murrelli</name>
    <dbReference type="NCBI Taxonomy" id="144512"/>
    <lineage>
        <taxon>Eukaryota</taxon>
        <taxon>Metazoa</taxon>
        <taxon>Ecdysozoa</taxon>
        <taxon>Nematoda</taxon>
        <taxon>Enoplea</taxon>
        <taxon>Dorylaimia</taxon>
        <taxon>Trichinellida</taxon>
        <taxon>Trichinellidae</taxon>
        <taxon>Trichinella</taxon>
    </lineage>
</organism>
<dbReference type="OrthoDB" id="10303807at2759"/>
<keyword evidence="2" id="KW-1185">Reference proteome</keyword>